<dbReference type="InterPro" id="IPR011008">
    <property type="entry name" value="Dimeric_a/b-barrel"/>
</dbReference>
<proteinExistence type="predicted"/>
<dbReference type="GO" id="GO:0005829">
    <property type="term" value="C:cytosol"/>
    <property type="evidence" value="ECO:0007669"/>
    <property type="project" value="TreeGrafter"/>
</dbReference>
<gene>
    <name evidence="2" type="primary">lsrG</name>
    <name evidence="2" type="ORF">PSJ8397_01879</name>
</gene>
<accession>A0A1Y5SDM8</accession>
<dbReference type="SUPFAM" id="SSF54909">
    <property type="entry name" value="Dimeric alpha+beta barrel"/>
    <property type="match status" value="1"/>
</dbReference>
<dbReference type="GO" id="GO:0016491">
    <property type="term" value="F:oxidoreductase activity"/>
    <property type="evidence" value="ECO:0007669"/>
    <property type="project" value="TreeGrafter"/>
</dbReference>
<name>A0A1Y5SDM8_9RHOB</name>
<dbReference type="InterPro" id="IPR007138">
    <property type="entry name" value="ABM_dom"/>
</dbReference>
<evidence type="ECO:0000313" key="2">
    <source>
        <dbReference type="EMBL" id="SLN38303.1"/>
    </source>
</evidence>
<sequence>MFVVVVTFQIRAGQMADFLPTMTQNAQTSLAIEAGCHRFDVCTDPDRPNEVFLYELYTDRAAFEAHLHSPHFEAFDHDVANMIIDKTVATYAQVSS</sequence>
<dbReference type="PROSITE" id="PS51725">
    <property type="entry name" value="ABM"/>
    <property type="match status" value="1"/>
</dbReference>
<evidence type="ECO:0000313" key="3">
    <source>
        <dbReference type="Proteomes" id="UP000193623"/>
    </source>
</evidence>
<dbReference type="Proteomes" id="UP000193623">
    <property type="component" value="Unassembled WGS sequence"/>
</dbReference>
<dbReference type="InterPro" id="IPR050744">
    <property type="entry name" value="AI-2_Isomerase_LsrG"/>
</dbReference>
<reference evidence="2 3" key="1">
    <citation type="submission" date="2017-03" db="EMBL/GenBank/DDBJ databases">
        <authorList>
            <person name="Afonso C.L."/>
            <person name="Miller P.J."/>
            <person name="Scott M.A."/>
            <person name="Spackman E."/>
            <person name="Goraichik I."/>
            <person name="Dimitrov K.M."/>
            <person name="Suarez D.L."/>
            <person name="Swayne D.E."/>
        </authorList>
    </citation>
    <scope>NUCLEOTIDE SEQUENCE [LARGE SCALE GENOMIC DNA]</scope>
    <source>
        <strain evidence="2 3">CECT 8397</strain>
    </source>
</reference>
<dbReference type="EMBL" id="FWFT01000003">
    <property type="protein sequence ID" value="SLN38303.1"/>
    <property type="molecule type" value="Genomic_DNA"/>
</dbReference>
<dbReference type="Pfam" id="PF03992">
    <property type="entry name" value="ABM"/>
    <property type="match status" value="1"/>
</dbReference>
<dbReference type="AlphaFoldDB" id="A0A1Y5SDM8"/>
<keyword evidence="3" id="KW-1185">Reference proteome</keyword>
<evidence type="ECO:0000259" key="1">
    <source>
        <dbReference type="PROSITE" id="PS51725"/>
    </source>
</evidence>
<dbReference type="PANTHER" id="PTHR33336:SF1">
    <property type="entry name" value="(4S)-4-HYDROXY-5-PHOSPHONOOXYPENTANE-2,3-DIONE ISOMERASE"/>
    <property type="match status" value="1"/>
</dbReference>
<organism evidence="2 3">
    <name type="scientific">Pseudooctadecabacter jejudonensis</name>
    <dbReference type="NCBI Taxonomy" id="1391910"/>
    <lineage>
        <taxon>Bacteria</taxon>
        <taxon>Pseudomonadati</taxon>
        <taxon>Pseudomonadota</taxon>
        <taxon>Alphaproteobacteria</taxon>
        <taxon>Rhodobacterales</taxon>
        <taxon>Paracoccaceae</taxon>
        <taxon>Pseudooctadecabacter</taxon>
    </lineage>
</organism>
<dbReference type="PANTHER" id="PTHR33336">
    <property type="entry name" value="QUINOL MONOOXYGENASE YGIN-RELATED"/>
    <property type="match status" value="1"/>
</dbReference>
<feature type="domain" description="ABM" evidence="1">
    <location>
        <begin position="2"/>
        <end position="91"/>
    </location>
</feature>
<dbReference type="OrthoDB" id="9812754at2"/>
<dbReference type="RefSeq" id="WP_085864331.1">
    <property type="nucleotide sequence ID" value="NZ_FWFT01000003.1"/>
</dbReference>
<dbReference type="Gene3D" id="3.30.70.100">
    <property type="match status" value="1"/>
</dbReference>
<protein>
    <submittedName>
        <fullName evidence="2">Autoinducer 2-degrading protein LsrG</fullName>
    </submittedName>
</protein>